<dbReference type="Proteomes" id="UP000824540">
    <property type="component" value="Unassembled WGS sequence"/>
</dbReference>
<keyword evidence="2" id="KW-1185">Reference proteome</keyword>
<name>A0A8T2P567_9TELE</name>
<reference evidence="1" key="1">
    <citation type="thesis" date="2021" institute="BYU ScholarsArchive" country="Provo, UT, USA">
        <title>Applications of and Algorithms for Genome Assembly and Genomic Analyses with an Emphasis on Marine Teleosts.</title>
        <authorList>
            <person name="Pickett B.D."/>
        </authorList>
    </citation>
    <scope>NUCLEOTIDE SEQUENCE</scope>
    <source>
        <strain evidence="1">HI-2016</strain>
    </source>
</reference>
<accession>A0A8T2P567</accession>
<dbReference type="EMBL" id="JAFBMS010000013">
    <property type="protein sequence ID" value="KAG9347429.1"/>
    <property type="molecule type" value="Genomic_DNA"/>
</dbReference>
<sequence>MGEGLPALVGVYRDSDHRAVQYRDSDPRAVQYRVSDHRAVQRRDSDHRAVQCRDSDHRAVQCRDSDHRAVLPAYVDGTGTDAPLGVAGQLREELKVVKGAQHTVKTEKRMRMVVKARVLKLMSMFIWKGLCKLISPSLLAWLRQMLSGWLWMRMALWRTVFSMPMKVYSMTIKGMKKTTSVMRTT</sequence>
<gene>
    <name evidence="1" type="ORF">JZ751_004996</name>
</gene>
<protein>
    <submittedName>
        <fullName evidence="1">Uncharacterized protein</fullName>
    </submittedName>
</protein>
<proteinExistence type="predicted"/>
<comment type="caution">
    <text evidence="1">The sequence shown here is derived from an EMBL/GenBank/DDBJ whole genome shotgun (WGS) entry which is preliminary data.</text>
</comment>
<dbReference type="AlphaFoldDB" id="A0A8T2P567"/>
<evidence type="ECO:0000313" key="2">
    <source>
        <dbReference type="Proteomes" id="UP000824540"/>
    </source>
</evidence>
<evidence type="ECO:0000313" key="1">
    <source>
        <dbReference type="EMBL" id="KAG9347429.1"/>
    </source>
</evidence>
<organism evidence="1 2">
    <name type="scientific">Albula glossodonta</name>
    <name type="common">roundjaw bonefish</name>
    <dbReference type="NCBI Taxonomy" id="121402"/>
    <lineage>
        <taxon>Eukaryota</taxon>
        <taxon>Metazoa</taxon>
        <taxon>Chordata</taxon>
        <taxon>Craniata</taxon>
        <taxon>Vertebrata</taxon>
        <taxon>Euteleostomi</taxon>
        <taxon>Actinopterygii</taxon>
        <taxon>Neopterygii</taxon>
        <taxon>Teleostei</taxon>
        <taxon>Albuliformes</taxon>
        <taxon>Albulidae</taxon>
        <taxon>Albula</taxon>
    </lineage>
</organism>